<dbReference type="Proteomes" id="UP000051682">
    <property type="component" value="Unassembled WGS sequence"/>
</dbReference>
<keyword evidence="2" id="KW-0676">Redox-active center</keyword>
<protein>
    <recommendedName>
        <fullName evidence="4">Thioredoxin domain-containing protein</fullName>
    </recommendedName>
</protein>
<feature type="domain" description="Thioredoxin" evidence="4">
    <location>
        <begin position="153"/>
        <end position="320"/>
    </location>
</feature>
<evidence type="ECO:0000256" key="1">
    <source>
        <dbReference type="ARBA" id="ARBA00022729"/>
    </source>
</evidence>
<dbReference type="AlphaFoldDB" id="A0A0Q3HU36"/>
<comment type="caution">
    <text evidence="5">The sequence shown here is derived from an EMBL/GenBank/DDBJ whole genome shotgun (WGS) entry which is preliminary data.</text>
</comment>
<gene>
    <name evidence="5" type="ORF">AR438_06065</name>
</gene>
<dbReference type="InterPro" id="IPR013766">
    <property type="entry name" value="Thioredoxin_domain"/>
</dbReference>
<dbReference type="STRING" id="452084.AR438_06065"/>
<dbReference type="PANTHER" id="PTHR15337:SF11">
    <property type="entry name" value="THIOREDOXIN DOMAIN-CONTAINING PROTEIN"/>
    <property type="match status" value="1"/>
</dbReference>
<accession>A0A0Q3HU36</accession>
<name>A0A0Q3HU36_9FLAO</name>
<evidence type="ECO:0000256" key="2">
    <source>
        <dbReference type="ARBA" id="ARBA00023284"/>
    </source>
</evidence>
<dbReference type="InterPro" id="IPR000866">
    <property type="entry name" value="AhpC/TSA"/>
</dbReference>
<dbReference type="PANTHER" id="PTHR15337">
    <property type="entry name" value="ANTERIOR GRADIENT PROTEIN-RELATED"/>
    <property type="match status" value="1"/>
</dbReference>
<proteinExistence type="predicted"/>
<dbReference type="PROSITE" id="PS00194">
    <property type="entry name" value="THIOREDOXIN_1"/>
    <property type="match status" value="1"/>
</dbReference>
<dbReference type="Pfam" id="PF13098">
    <property type="entry name" value="Thioredoxin_2"/>
    <property type="match status" value="1"/>
</dbReference>
<dbReference type="InterPro" id="IPR017937">
    <property type="entry name" value="Thioredoxin_CS"/>
</dbReference>
<keyword evidence="6" id="KW-1185">Reference proteome</keyword>
<dbReference type="CDD" id="cd02970">
    <property type="entry name" value="PRX_like2"/>
    <property type="match status" value="1"/>
</dbReference>
<evidence type="ECO:0000259" key="4">
    <source>
        <dbReference type="PROSITE" id="PS51352"/>
    </source>
</evidence>
<dbReference type="InterPro" id="IPR012336">
    <property type="entry name" value="Thioredoxin-like_fold"/>
</dbReference>
<evidence type="ECO:0000313" key="5">
    <source>
        <dbReference type="EMBL" id="KQK26336.1"/>
    </source>
</evidence>
<evidence type="ECO:0000313" key="6">
    <source>
        <dbReference type="Proteomes" id="UP000051682"/>
    </source>
</evidence>
<dbReference type="PROSITE" id="PS51352">
    <property type="entry name" value="THIOREDOXIN_2"/>
    <property type="match status" value="2"/>
</dbReference>
<dbReference type="GO" id="GO:0016491">
    <property type="term" value="F:oxidoreductase activity"/>
    <property type="evidence" value="ECO:0007669"/>
    <property type="project" value="InterPro"/>
</dbReference>
<feature type="signal peptide" evidence="3">
    <location>
        <begin position="1"/>
        <end position="21"/>
    </location>
</feature>
<dbReference type="InterPro" id="IPR036249">
    <property type="entry name" value="Thioredoxin-like_sf"/>
</dbReference>
<feature type="domain" description="Thioredoxin" evidence="4">
    <location>
        <begin position="8"/>
        <end position="136"/>
    </location>
</feature>
<evidence type="ECO:0000256" key="3">
    <source>
        <dbReference type="SAM" id="SignalP"/>
    </source>
</evidence>
<dbReference type="OrthoDB" id="9809746at2"/>
<dbReference type="InterPro" id="IPR051099">
    <property type="entry name" value="AGR/TXD"/>
</dbReference>
<organism evidence="5 6">
    <name type="scientific">Chryseobacterium aquaticum</name>
    <dbReference type="NCBI Taxonomy" id="452084"/>
    <lineage>
        <taxon>Bacteria</taxon>
        <taxon>Pseudomonadati</taxon>
        <taxon>Bacteroidota</taxon>
        <taxon>Flavobacteriia</taxon>
        <taxon>Flavobacteriales</taxon>
        <taxon>Weeksellaceae</taxon>
        <taxon>Chryseobacterium group</taxon>
        <taxon>Chryseobacterium</taxon>
    </lineage>
</organism>
<reference evidence="5 6" key="1">
    <citation type="submission" date="2015-10" db="EMBL/GenBank/DDBJ databases">
        <title>Chryseobacterium aquaticum genome.</title>
        <authorList>
            <person name="Newman J.D."/>
            <person name="Ferguson M.B."/>
            <person name="Miller J.R."/>
        </authorList>
    </citation>
    <scope>NUCLEOTIDE SEQUENCE [LARGE SCALE GENOMIC DNA]</scope>
    <source>
        <strain evidence="5 6">KCTC 12483</strain>
    </source>
</reference>
<dbReference type="Pfam" id="PF00578">
    <property type="entry name" value="AhpC-TSA"/>
    <property type="match status" value="1"/>
</dbReference>
<dbReference type="RefSeq" id="WP_056013155.1">
    <property type="nucleotide sequence ID" value="NZ_LLYZ01000004.1"/>
</dbReference>
<dbReference type="EMBL" id="LLYZ01000004">
    <property type="protein sequence ID" value="KQK26336.1"/>
    <property type="molecule type" value="Genomic_DNA"/>
</dbReference>
<keyword evidence="1 3" id="KW-0732">Signal</keyword>
<dbReference type="GO" id="GO:0016209">
    <property type="term" value="F:antioxidant activity"/>
    <property type="evidence" value="ECO:0007669"/>
    <property type="project" value="InterPro"/>
</dbReference>
<dbReference type="Gene3D" id="3.40.30.10">
    <property type="entry name" value="Glutaredoxin"/>
    <property type="match status" value="2"/>
</dbReference>
<dbReference type="SUPFAM" id="SSF52833">
    <property type="entry name" value="Thioredoxin-like"/>
    <property type="match status" value="2"/>
</dbReference>
<sequence>MFTKIIYTFFFLVAISFNAQSKTGIQFQTKNLEEAKKLAQQENKLIFIDLYTTWCGPCKLMKKNTFPNPELGEFFNKNFISLYIDAEKEGTELAKKFKIVNYPSFLFLDQNSELVQYEYGYYNAAQFLNIGQSVTEKRNSDKKTPTISEVKGKMVGEMIPNFTAKDQFEKTFSLSQEKKKTVVVFIRGQWCPYCNKYVESLQNLAPELQSKNTRLVIISPEKPEFIEKTISKTKTAYSVLYDENYRIAELFDVLYTPEKKTLDFYENRLGDDFKKSRSDDSGRLPVSATYILDENQKIIWRHFNPDYKERASLEDIVKQL</sequence>
<feature type="chain" id="PRO_5006203701" description="Thioredoxin domain-containing protein" evidence="3">
    <location>
        <begin position="22"/>
        <end position="320"/>
    </location>
</feature>